<protein>
    <recommendedName>
        <fullName evidence="3">F-box domain-containing protein</fullName>
    </recommendedName>
</protein>
<proteinExistence type="predicted"/>
<name>A0A1X6N0V6_9APHY</name>
<dbReference type="OrthoDB" id="10683369at2759"/>
<sequence>MCALACHLLYDLALPRMISRVGYPSWRSVVTIRSFCMFASAREYTCTLFLQDLCLAIIGGLFNTMDSVKEILPSIIDLLRSAKNLRCLDFDSLEQLLSLDARVGDAVQALPRLQSLKITLGMHTYSFMTFFRTPLRSVTLRTIPFFREAPFSIWALLANFRDSLEKLHLLGGKVNDNEDGMHWPLMQNLTISYAIVMAPVAQSLRPILSRAFPQLRSLTLSNNKYMNEIQQREDLIDSATWQSLDFLDISAAALPMLRITCPVAHRPPPQYGLASREGLHALALPYDGVLWFAAKRGLGQGIVGLEVHALCILLDLPGRDVPQCGQDALGFCPILAMSITSLRYISVEPATSTPQAPRKWWRITRYDAQTEPYLEQLTMPMSRTIEDALDHVDYTSPSWVDDIDHAYRRDKVTTREIHCSANTARAVNSSV</sequence>
<organism evidence="1 2">
    <name type="scientific">Postia placenta MAD-698-R-SB12</name>
    <dbReference type="NCBI Taxonomy" id="670580"/>
    <lineage>
        <taxon>Eukaryota</taxon>
        <taxon>Fungi</taxon>
        <taxon>Dikarya</taxon>
        <taxon>Basidiomycota</taxon>
        <taxon>Agaricomycotina</taxon>
        <taxon>Agaricomycetes</taxon>
        <taxon>Polyporales</taxon>
        <taxon>Adustoporiaceae</taxon>
        <taxon>Rhodonia</taxon>
    </lineage>
</organism>
<dbReference type="Gene3D" id="3.80.10.10">
    <property type="entry name" value="Ribonuclease Inhibitor"/>
    <property type="match status" value="1"/>
</dbReference>
<evidence type="ECO:0008006" key="3">
    <source>
        <dbReference type="Google" id="ProtNLM"/>
    </source>
</evidence>
<dbReference type="EMBL" id="KZ110597">
    <property type="protein sequence ID" value="OSX62120.1"/>
    <property type="molecule type" value="Genomic_DNA"/>
</dbReference>
<keyword evidence="2" id="KW-1185">Reference proteome</keyword>
<accession>A0A1X6N0V6</accession>
<dbReference type="AlphaFoldDB" id="A0A1X6N0V6"/>
<dbReference type="RefSeq" id="XP_024338914.1">
    <property type="nucleotide sequence ID" value="XM_024485525.1"/>
</dbReference>
<dbReference type="SUPFAM" id="SSF52047">
    <property type="entry name" value="RNI-like"/>
    <property type="match status" value="1"/>
</dbReference>
<dbReference type="InterPro" id="IPR032675">
    <property type="entry name" value="LRR_dom_sf"/>
</dbReference>
<dbReference type="Proteomes" id="UP000194127">
    <property type="component" value="Unassembled WGS sequence"/>
</dbReference>
<evidence type="ECO:0000313" key="1">
    <source>
        <dbReference type="EMBL" id="OSX62120.1"/>
    </source>
</evidence>
<dbReference type="GeneID" id="36330474"/>
<gene>
    <name evidence="1" type="ORF">POSPLADRAFT_1143180</name>
</gene>
<reference evidence="1 2" key="1">
    <citation type="submission" date="2017-04" db="EMBL/GenBank/DDBJ databases">
        <title>Genome Sequence of the Model Brown-Rot Fungus Postia placenta SB12.</title>
        <authorList>
            <consortium name="DOE Joint Genome Institute"/>
            <person name="Gaskell J."/>
            <person name="Kersten P."/>
            <person name="Larrondo L.F."/>
            <person name="Canessa P."/>
            <person name="Martinez D."/>
            <person name="Hibbett D."/>
            <person name="Schmoll M."/>
            <person name="Kubicek C.P."/>
            <person name="Martinez A.T."/>
            <person name="Yadav J."/>
            <person name="Master E."/>
            <person name="Magnuson J.K."/>
            <person name="James T."/>
            <person name="Yaver D."/>
            <person name="Berka R."/>
            <person name="Labutti K."/>
            <person name="Lipzen A."/>
            <person name="Aerts A."/>
            <person name="Barry K."/>
            <person name="Henrissat B."/>
            <person name="Blanchette R."/>
            <person name="Grigoriev I."/>
            <person name="Cullen D."/>
        </authorList>
    </citation>
    <scope>NUCLEOTIDE SEQUENCE [LARGE SCALE GENOMIC DNA]</scope>
    <source>
        <strain evidence="1 2">MAD-698-R-SB12</strain>
    </source>
</reference>
<evidence type="ECO:0000313" key="2">
    <source>
        <dbReference type="Proteomes" id="UP000194127"/>
    </source>
</evidence>